<evidence type="ECO:0000313" key="3">
    <source>
        <dbReference type="Proteomes" id="UP000242180"/>
    </source>
</evidence>
<name>A0A1X2HUV1_SYNRA</name>
<gene>
    <name evidence="2" type="ORF">BCR43DRAFT_483189</name>
</gene>
<evidence type="ECO:0000256" key="1">
    <source>
        <dbReference type="SAM" id="SignalP"/>
    </source>
</evidence>
<protein>
    <recommendedName>
        <fullName evidence="4">PX domain-containing protein</fullName>
    </recommendedName>
</protein>
<sequence length="357" mass="40801">MALIQRMLLLLLSIVCTLALDIPIYKATAVSSDAFIPAGATEVFSSVSSYMSQLNPSLNLYVSRWPQFLKIPAVDTSFLYTTRHPLQNVFLSIHDYYEHINELTSRARRELKQNKGHRTQELTVDDLYAEICLISEAIFGPFRALPFVGFSPKSLDPELRSEVTHQIFVDAPTNKRAVYDAKRHQLRDWAISAREQVNEALHMTEGKFIGMHETCFVYESTLLHDDLEKEWATQLGNIIALAGPMRIVLESTAKDIMRGVRQVHAEAELTANLVRLEERVSFNEQRTAVATIYGKARAHIDRIFNDAINEIEPHFWHKAYWRQVLFDARQYSLHVRSVVQHALQAAVGCNCHQNHSN</sequence>
<evidence type="ECO:0000313" key="2">
    <source>
        <dbReference type="EMBL" id="ORZ03349.1"/>
    </source>
</evidence>
<organism evidence="2 3">
    <name type="scientific">Syncephalastrum racemosum</name>
    <name type="common">Filamentous fungus</name>
    <dbReference type="NCBI Taxonomy" id="13706"/>
    <lineage>
        <taxon>Eukaryota</taxon>
        <taxon>Fungi</taxon>
        <taxon>Fungi incertae sedis</taxon>
        <taxon>Mucoromycota</taxon>
        <taxon>Mucoromycotina</taxon>
        <taxon>Mucoromycetes</taxon>
        <taxon>Mucorales</taxon>
        <taxon>Syncephalastraceae</taxon>
        <taxon>Syncephalastrum</taxon>
    </lineage>
</organism>
<dbReference type="AlphaFoldDB" id="A0A1X2HUV1"/>
<dbReference type="Proteomes" id="UP000242180">
    <property type="component" value="Unassembled WGS sequence"/>
</dbReference>
<accession>A0A1X2HUV1</accession>
<dbReference type="InParanoid" id="A0A1X2HUV1"/>
<evidence type="ECO:0008006" key="4">
    <source>
        <dbReference type="Google" id="ProtNLM"/>
    </source>
</evidence>
<comment type="caution">
    <text evidence="2">The sequence shown here is derived from an EMBL/GenBank/DDBJ whole genome shotgun (WGS) entry which is preliminary data.</text>
</comment>
<dbReference type="EMBL" id="MCGN01000001">
    <property type="protein sequence ID" value="ORZ03349.1"/>
    <property type="molecule type" value="Genomic_DNA"/>
</dbReference>
<proteinExistence type="predicted"/>
<feature type="chain" id="PRO_5012371806" description="PX domain-containing protein" evidence="1">
    <location>
        <begin position="20"/>
        <end position="357"/>
    </location>
</feature>
<keyword evidence="1" id="KW-0732">Signal</keyword>
<feature type="signal peptide" evidence="1">
    <location>
        <begin position="1"/>
        <end position="19"/>
    </location>
</feature>
<keyword evidence="3" id="KW-1185">Reference proteome</keyword>
<reference evidence="2 3" key="1">
    <citation type="submission" date="2016-07" db="EMBL/GenBank/DDBJ databases">
        <title>Pervasive Adenine N6-methylation of Active Genes in Fungi.</title>
        <authorList>
            <consortium name="DOE Joint Genome Institute"/>
            <person name="Mondo S.J."/>
            <person name="Dannebaum R.O."/>
            <person name="Kuo R.C."/>
            <person name="Labutti K."/>
            <person name="Haridas S."/>
            <person name="Kuo A."/>
            <person name="Salamov A."/>
            <person name="Ahrendt S.R."/>
            <person name="Lipzen A."/>
            <person name="Sullivan W."/>
            <person name="Andreopoulos W.B."/>
            <person name="Clum A."/>
            <person name="Lindquist E."/>
            <person name="Daum C."/>
            <person name="Ramamoorthy G.K."/>
            <person name="Gryganskyi A."/>
            <person name="Culley D."/>
            <person name="Magnuson J.K."/>
            <person name="James T.Y."/>
            <person name="O'Malley M.A."/>
            <person name="Stajich J.E."/>
            <person name="Spatafora J.W."/>
            <person name="Visel A."/>
            <person name="Grigoriev I.V."/>
        </authorList>
    </citation>
    <scope>NUCLEOTIDE SEQUENCE [LARGE SCALE GENOMIC DNA]</scope>
    <source>
        <strain evidence="2 3">NRRL 2496</strain>
    </source>
</reference>